<protein>
    <recommendedName>
        <fullName evidence="5">Ribosome maturation factor RimM</fullName>
    </recommendedName>
</protein>
<dbReference type="PANTHER" id="PTHR33692">
    <property type="entry name" value="RIBOSOME MATURATION FACTOR RIMM"/>
    <property type="match status" value="1"/>
</dbReference>
<dbReference type="Gene3D" id="2.40.30.60">
    <property type="entry name" value="RimM"/>
    <property type="match status" value="1"/>
</dbReference>
<gene>
    <name evidence="5" type="primary">rimM</name>
    <name evidence="8" type="ordered locus">Tgr7_0847</name>
</gene>
<evidence type="ECO:0000256" key="2">
    <source>
        <dbReference type="ARBA" id="ARBA00022517"/>
    </source>
</evidence>
<name>B8GN77_THISH</name>
<reference evidence="8 9" key="1">
    <citation type="journal article" date="2011" name="Stand. Genomic Sci.">
        <title>Complete genome sequence of 'Thioalkalivibrio sulfidophilus' HL-EbGr7.</title>
        <authorList>
            <person name="Muyzer G."/>
            <person name="Sorokin D.Y."/>
            <person name="Mavromatis K."/>
            <person name="Lapidus A."/>
            <person name="Clum A."/>
            <person name="Ivanova N."/>
            <person name="Pati A."/>
            <person name="d'Haeseleer P."/>
            <person name="Woyke T."/>
            <person name="Kyrpides N.C."/>
        </authorList>
    </citation>
    <scope>NUCLEOTIDE SEQUENCE [LARGE SCALE GENOMIC DNA]</scope>
    <source>
        <strain evidence="8 9">HL-EbGR7</strain>
    </source>
</reference>
<dbReference type="RefSeq" id="WP_012637426.1">
    <property type="nucleotide sequence ID" value="NC_011901.1"/>
</dbReference>
<dbReference type="Pfam" id="PF24986">
    <property type="entry name" value="PRC_RimM"/>
    <property type="match status" value="1"/>
</dbReference>
<dbReference type="NCBIfam" id="TIGR02273">
    <property type="entry name" value="16S_RimM"/>
    <property type="match status" value="1"/>
</dbReference>
<dbReference type="AlphaFoldDB" id="B8GN77"/>
<dbReference type="InterPro" id="IPR036976">
    <property type="entry name" value="RimM_N_sf"/>
</dbReference>
<evidence type="ECO:0000256" key="5">
    <source>
        <dbReference type="HAMAP-Rule" id="MF_00014"/>
    </source>
</evidence>
<comment type="subunit">
    <text evidence="5">Binds ribosomal protein uS19.</text>
</comment>
<feature type="domain" description="RimM N-terminal" evidence="6">
    <location>
        <begin position="8"/>
        <end position="88"/>
    </location>
</feature>
<proteinExistence type="inferred from homology"/>
<comment type="domain">
    <text evidence="5">The PRC barrel domain binds ribosomal protein uS19.</text>
</comment>
<evidence type="ECO:0000256" key="1">
    <source>
        <dbReference type="ARBA" id="ARBA00022490"/>
    </source>
</evidence>
<dbReference type="InterPro" id="IPR011033">
    <property type="entry name" value="PRC_barrel-like_sf"/>
</dbReference>
<comment type="similarity">
    <text evidence="5">Belongs to the RimM family.</text>
</comment>
<dbReference type="SUPFAM" id="SSF50346">
    <property type="entry name" value="PRC-barrel domain"/>
    <property type="match status" value="1"/>
</dbReference>
<keyword evidence="3 5" id="KW-0698">rRNA processing</keyword>
<dbReference type="SUPFAM" id="SSF50447">
    <property type="entry name" value="Translation proteins"/>
    <property type="match status" value="1"/>
</dbReference>
<dbReference type="HAMAP" id="MF_00014">
    <property type="entry name" value="Ribosome_mat_RimM"/>
    <property type="match status" value="1"/>
</dbReference>
<dbReference type="HOGENOM" id="CLU_077636_1_0_6"/>
<dbReference type="OrthoDB" id="9783509at2"/>
<comment type="function">
    <text evidence="5">An accessory protein needed during the final step in the assembly of 30S ribosomal subunit, possibly for assembly of the head region. Essential for efficient processing of 16S rRNA. May be needed both before and after RbfA during the maturation of 16S rRNA. It has affinity for free ribosomal 30S subunits but not for 70S ribosomes.</text>
</comment>
<evidence type="ECO:0000313" key="9">
    <source>
        <dbReference type="Proteomes" id="UP000002383"/>
    </source>
</evidence>
<dbReference type="InterPro" id="IPR011961">
    <property type="entry name" value="RimM"/>
</dbReference>
<feature type="domain" description="Ribosome maturation factor RimM PRC barrel" evidence="7">
    <location>
        <begin position="100"/>
        <end position="164"/>
    </location>
</feature>
<sequence>MERRSIVLGRVTGLYGVQGWVKVFSETRPREEIVRYNPVLLGHEGQWRETRVVGGKAHGKGVVMKFQGCDDRDAAAALMGQEIAVWREQLARLPKGEYYWADLVGLEVVTTGGESLGVVDSLFETGANDVIVVKGDRERLIPYVRGEFVRDVDLEAGTLTVDWDPEF</sequence>
<dbReference type="PANTHER" id="PTHR33692:SF1">
    <property type="entry name" value="RIBOSOME MATURATION FACTOR RIMM"/>
    <property type="match status" value="1"/>
</dbReference>
<dbReference type="GO" id="GO:0005737">
    <property type="term" value="C:cytoplasm"/>
    <property type="evidence" value="ECO:0007669"/>
    <property type="project" value="UniProtKB-SubCell"/>
</dbReference>
<evidence type="ECO:0000256" key="3">
    <source>
        <dbReference type="ARBA" id="ARBA00022552"/>
    </source>
</evidence>
<keyword evidence="2 5" id="KW-0690">Ribosome biogenesis</keyword>
<dbReference type="InterPro" id="IPR056792">
    <property type="entry name" value="PRC_RimM"/>
</dbReference>
<dbReference type="eggNOG" id="COG0806">
    <property type="taxonomic scope" value="Bacteria"/>
</dbReference>
<dbReference type="Pfam" id="PF01782">
    <property type="entry name" value="RimM"/>
    <property type="match status" value="1"/>
</dbReference>
<evidence type="ECO:0000313" key="8">
    <source>
        <dbReference type="EMBL" id="ACL71938.1"/>
    </source>
</evidence>
<dbReference type="GO" id="GO:0005840">
    <property type="term" value="C:ribosome"/>
    <property type="evidence" value="ECO:0007669"/>
    <property type="project" value="InterPro"/>
</dbReference>
<keyword evidence="9" id="KW-1185">Reference proteome</keyword>
<comment type="subcellular location">
    <subcellularLocation>
        <location evidence="5">Cytoplasm</location>
    </subcellularLocation>
</comment>
<accession>B8GN77</accession>
<dbReference type="STRING" id="396588.Tgr7_0847"/>
<dbReference type="InterPro" id="IPR002676">
    <property type="entry name" value="RimM_N"/>
</dbReference>
<dbReference type="InterPro" id="IPR009000">
    <property type="entry name" value="Transl_B-barrel_sf"/>
</dbReference>
<evidence type="ECO:0000259" key="7">
    <source>
        <dbReference type="Pfam" id="PF24986"/>
    </source>
</evidence>
<dbReference type="EMBL" id="CP001339">
    <property type="protein sequence ID" value="ACL71938.1"/>
    <property type="molecule type" value="Genomic_DNA"/>
</dbReference>
<dbReference type="Proteomes" id="UP000002383">
    <property type="component" value="Chromosome"/>
</dbReference>
<keyword evidence="4 5" id="KW-0143">Chaperone</keyword>
<dbReference type="GO" id="GO:0043022">
    <property type="term" value="F:ribosome binding"/>
    <property type="evidence" value="ECO:0007669"/>
    <property type="project" value="InterPro"/>
</dbReference>
<dbReference type="KEGG" id="tgr:Tgr7_0847"/>
<dbReference type="Gene3D" id="2.30.30.240">
    <property type="entry name" value="PRC-barrel domain"/>
    <property type="match status" value="1"/>
</dbReference>
<dbReference type="GO" id="GO:0042274">
    <property type="term" value="P:ribosomal small subunit biogenesis"/>
    <property type="evidence" value="ECO:0007669"/>
    <property type="project" value="UniProtKB-UniRule"/>
</dbReference>
<evidence type="ECO:0000256" key="4">
    <source>
        <dbReference type="ARBA" id="ARBA00023186"/>
    </source>
</evidence>
<organism evidence="8 9">
    <name type="scientific">Thioalkalivibrio sulfidiphilus (strain HL-EbGR7)</name>
    <dbReference type="NCBI Taxonomy" id="396588"/>
    <lineage>
        <taxon>Bacteria</taxon>
        <taxon>Pseudomonadati</taxon>
        <taxon>Pseudomonadota</taxon>
        <taxon>Gammaproteobacteria</taxon>
        <taxon>Chromatiales</taxon>
        <taxon>Ectothiorhodospiraceae</taxon>
        <taxon>Thioalkalivibrio</taxon>
    </lineage>
</organism>
<evidence type="ECO:0000259" key="6">
    <source>
        <dbReference type="Pfam" id="PF01782"/>
    </source>
</evidence>
<dbReference type="GO" id="GO:0006364">
    <property type="term" value="P:rRNA processing"/>
    <property type="evidence" value="ECO:0007669"/>
    <property type="project" value="UniProtKB-UniRule"/>
</dbReference>
<keyword evidence="1 5" id="KW-0963">Cytoplasm</keyword>